<reference evidence="1" key="1">
    <citation type="journal article" date="2014" name="Front. Microbiol.">
        <title>High frequency of phylogenetically diverse reductive dehalogenase-homologous genes in deep subseafloor sedimentary metagenomes.</title>
        <authorList>
            <person name="Kawai M."/>
            <person name="Futagami T."/>
            <person name="Toyoda A."/>
            <person name="Takaki Y."/>
            <person name="Nishi S."/>
            <person name="Hori S."/>
            <person name="Arai W."/>
            <person name="Tsubouchi T."/>
            <person name="Morono Y."/>
            <person name="Uchiyama I."/>
            <person name="Ito T."/>
            <person name="Fujiyama A."/>
            <person name="Inagaki F."/>
            <person name="Takami H."/>
        </authorList>
    </citation>
    <scope>NUCLEOTIDE SEQUENCE</scope>
    <source>
        <strain evidence="1">Expedition CK06-06</strain>
    </source>
</reference>
<feature type="non-terminal residue" evidence="1">
    <location>
        <position position="275"/>
    </location>
</feature>
<gene>
    <name evidence="1" type="ORF">S03H2_39873</name>
</gene>
<comment type="caution">
    <text evidence="1">The sequence shown here is derived from an EMBL/GenBank/DDBJ whole genome shotgun (WGS) entry which is preliminary data.</text>
</comment>
<accession>X1G2H4</accession>
<feature type="non-terminal residue" evidence="1">
    <location>
        <position position="1"/>
    </location>
</feature>
<organism evidence="1">
    <name type="scientific">marine sediment metagenome</name>
    <dbReference type="NCBI Taxonomy" id="412755"/>
    <lineage>
        <taxon>unclassified sequences</taxon>
        <taxon>metagenomes</taxon>
        <taxon>ecological metagenomes</taxon>
    </lineage>
</organism>
<dbReference type="AlphaFoldDB" id="X1G2H4"/>
<proteinExistence type="predicted"/>
<sequence>PGIMMEAPTGGAVAIAKLKDAPSLEKTMVTLGEFAAAMSKGMLQVSSQVQSDGRTLHSWVIAPLAMMQVMPCWMVVDDHIVIASSAALHKAAVTQMTSAKAAAESIRTTEGYKKATASLPDNLVYLSYTDSKIQFKQIMLAIQQFWPMLTMVVAEADVKLPAMLPSADEVVKDMGPSCQYAWFDAEGLRSQYRGSGVEVSLGSVAGAGLGAGIMMPALARTRQIAKRLQSGTNLSAIGKACLIYANDYDDKLPPNLEELIEKAELSPKTLESKLK</sequence>
<name>X1G2H4_9ZZZZ</name>
<protein>
    <submittedName>
        <fullName evidence="1">Uncharacterized protein</fullName>
    </submittedName>
</protein>
<evidence type="ECO:0000313" key="1">
    <source>
        <dbReference type="EMBL" id="GAH52106.1"/>
    </source>
</evidence>
<dbReference type="EMBL" id="BARU01024683">
    <property type="protein sequence ID" value="GAH52106.1"/>
    <property type="molecule type" value="Genomic_DNA"/>
</dbReference>